<proteinExistence type="inferred from homology"/>
<dbReference type="InterPro" id="IPR035892">
    <property type="entry name" value="C2_domain_sf"/>
</dbReference>
<evidence type="ECO:0000256" key="1">
    <source>
        <dbReference type="ARBA" id="ARBA00010672"/>
    </source>
</evidence>
<protein>
    <recommendedName>
        <fullName evidence="3">C2 domain-containing protein</fullName>
    </recommendedName>
</protein>
<feature type="region of interest" description="Disordered" evidence="2">
    <location>
        <begin position="333"/>
        <end position="352"/>
    </location>
</feature>
<feature type="region of interest" description="Disordered" evidence="2">
    <location>
        <begin position="472"/>
        <end position="512"/>
    </location>
</feature>
<feature type="region of interest" description="Disordered" evidence="2">
    <location>
        <begin position="23"/>
        <end position="99"/>
    </location>
</feature>
<dbReference type="Pfam" id="PF00168">
    <property type="entry name" value="C2"/>
    <property type="match status" value="1"/>
</dbReference>
<comment type="similarity">
    <text evidence="1">Belongs to the CC2D1 family.</text>
</comment>
<evidence type="ECO:0000256" key="2">
    <source>
        <dbReference type="SAM" id="MobiDB-lite"/>
    </source>
</evidence>
<dbReference type="SUPFAM" id="SSF49562">
    <property type="entry name" value="C2 domain (Calcium/lipid-binding domain, CaLB)"/>
    <property type="match status" value="1"/>
</dbReference>
<reference evidence="4" key="1">
    <citation type="submission" date="2023-07" db="EMBL/GenBank/DDBJ databases">
        <title>Chromosome-level genome assembly of Artemia franciscana.</title>
        <authorList>
            <person name="Jo E."/>
        </authorList>
    </citation>
    <scope>NUCLEOTIDE SEQUENCE</scope>
    <source>
        <tissue evidence="4">Whole body</tissue>
    </source>
</reference>
<dbReference type="PROSITE" id="PS50004">
    <property type="entry name" value="C2"/>
    <property type="match status" value="1"/>
</dbReference>
<feature type="non-terminal residue" evidence="4">
    <location>
        <position position="1"/>
    </location>
</feature>
<feature type="region of interest" description="Disordered" evidence="2">
    <location>
        <begin position="222"/>
        <end position="271"/>
    </location>
</feature>
<keyword evidence="5" id="KW-1185">Reference proteome</keyword>
<dbReference type="InterPro" id="IPR006608">
    <property type="entry name" value="CC2D1A/B_DM14"/>
</dbReference>
<feature type="compositionally biased region" description="Basic and acidic residues" evidence="2">
    <location>
        <begin position="23"/>
        <end position="41"/>
    </location>
</feature>
<dbReference type="GO" id="GO:0001227">
    <property type="term" value="F:DNA-binding transcription repressor activity, RNA polymerase II-specific"/>
    <property type="evidence" value="ECO:0007669"/>
    <property type="project" value="InterPro"/>
</dbReference>
<evidence type="ECO:0000259" key="3">
    <source>
        <dbReference type="PROSITE" id="PS50004"/>
    </source>
</evidence>
<dbReference type="Pfam" id="PF21528">
    <property type="entry name" value="CC2D1A-B_DM14"/>
    <property type="match status" value="3"/>
</dbReference>
<comment type="caution">
    <text evidence="4">The sequence shown here is derived from an EMBL/GenBank/DDBJ whole genome shotgun (WGS) entry which is preliminary data.</text>
</comment>
<dbReference type="InterPro" id="IPR039725">
    <property type="entry name" value="CC2D1A/B"/>
</dbReference>
<feature type="compositionally biased region" description="Polar residues" evidence="2">
    <location>
        <begin position="472"/>
        <end position="486"/>
    </location>
</feature>
<dbReference type="Gene3D" id="2.60.40.150">
    <property type="entry name" value="C2 domain"/>
    <property type="match status" value="1"/>
</dbReference>
<name>A0AA88IB59_ARTSF</name>
<dbReference type="PANTHER" id="PTHR13076">
    <property type="entry name" value="COILED-COIL AND C2 DOMAIN-CONTAINING PROTEIN 1-LIKE"/>
    <property type="match status" value="1"/>
</dbReference>
<dbReference type="SMART" id="SM00685">
    <property type="entry name" value="DM14"/>
    <property type="match status" value="4"/>
</dbReference>
<dbReference type="AlphaFoldDB" id="A0AA88IB59"/>
<feature type="compositionally biased region" description="Pro residues" evidence="2">
    <location>
        <begin position="148"/>
        <end position="163"/>
    </location>
</feature>
<dbReference type="EMBL" id="JAVRJZ010000003">
    <property type="protein sequence ID" value="KAK2724833.1"/>
    <property type="molecule type" value="Genomic_DNA"/>
</dbReference>
<dbReference type="Proteomes" id="UP001187531">
    <property type="component" value="Unassembled WGS sequence"/>
</dbReference>
<feature type="compositionally biased region" description="Low complexity" evidence="2">
    <location>
        <begin position="501"/>
        <end position="512"/>
    </location>
</feature>
<sequence length="845" mass="94084">TFIKVLAADLNLNTMFNIFSREKVKKERESPARGERRRANNDELGIFGMNFDPGSASQDGSDDESLEAELSALAGGTKPKARPRNVGKKALPVDPNELDRMVSESMKDVEHESDIDEDDPELEQELLNLGSATDGEENSEILEEEIPEFPPPPIKKPLPPPRLSVPQPLKIPNGILGTLSERISMYELATKNALVAGETSRAKRYQRGLKTLKDMERAVKAGRKIEESEIPPPVATGEKKNEAPNPLLDIPVGETETPSETKKVPQPELGQAVIQETVSSVNEEMVKEVQQRRDVYKKAAVFAKQKGDTETALKYLRIVKQFEPLITAAEAGQPVDMDSLPPLPQEPVEAPMPVNVAPEAPMATPIAAVPVRKEEPSEVSTPRTVLEALEQRLQKYKSIEKQAKDEGNNSKARRFSRIVKQYLDAIKAHKAGRTIDYEELPCPPGYPPIPGIAPAQAAPGIGSAMLAPIETPSESVSNEIPSSVLKSRSPPAVPAKRETVAPSPDAKKAAPSLQQKQLDIILERQKQFKQAALEAKARGEINQAKEFLKISKGFDPLIEASKGGLPVDMKSIPLPPSQQAELESTAVAGFVEVNPEMCEPPLDLAGENNSDMKDIYKRLEIDLLLQLRTCLKNRDHSRMLGDMASANRMEQLGQEVKKDLDRLRVYKARNEPVPKYKYETKTFSIVRCNTELDDNVMEFHIVRGINFMVPNPKEVDTYVKFDFPWPSENPVKNKTTVIKDTNNPFYNQAFIIPINRQARSFHRVLKKTIKFEVFSKGSFFSGDKEVGKGNMKIQDLETKTEVHQIFDIFEGRKSVGKLEVKAKVRHPILAKQVENVTEKWVVLLE</sequence>
<dbReference type="SMART" id="SM00239">
    <property type="entry name" value="C2"/>
    <property type="match status" value="1"/>
</dbReference>
<feature type="compositionally biased region" description="Acidic residues" evidence="2">
    <location>
        <begin position="134"/>
        <end position="147"/>
    </location>
</feature>
<gene>
    <name evidence="4" type="ORF">QYM36_001339</name>
</gene>
<dbReference type="PANTHER" id="PTHR13076:SF9">
    <property type="entry name" value="COILED-COIL AND C2 DOMAIN-CONTAINING PROTEIN 1-LIKE"/>
    <property type="match status" value="1"/>
</dbReference>
<feature type="domain" description="C2" evidence="3">
    <location>
        <begin position="677"/>
        <end position="806"/>
    </location>
</feature>
<feature type="region of interest" description="Disordered" evidence="2">
    <location>
        <begin position="132"/>
        <end position="168"/>
    </location>
</feature>
<dbReference type="InterPro" id="IPR000008">
    <property type="entry name" value="C2_dom"/>
</dbReference>
<evidence type="ECO:0000313" key="4">
    <source>
        <dbReference type="EMBL" id="KAK2724833.1"/>
    </source>
</evidence>
<evidence type="ECO:0000313" key="5">
    <source>
        <dbReference type="Proteomes" id="UP001187531"/>
    </source>
</evidence>
<organism evidence="4 5">
    <name type="scientific">Artemia franciscana</name>
    <name type="common">Brine shrimp</name>
    <name type="synonym">Artemia sanfranciscana</name>
    <dbReference type="NCBI Taxonomy" id="6661"/>
    <lineage>
        <taxon>Eukaryota</taxon>
        <taxon>Metazoa</taxon>
        <taxon>Ecdysozoa</taxon>
        <taxon>Arthropoda</taxon>
        <taxon>Crustacea</taxon>
        <taxon>Branchiopoda</taxon>
        <taxon>Anostraca</taxon>
        <taxon>Artemiidae</taxon>
        <taxon>Artemia</taxon>
    </lineage>
</organism>
<accession>A0AA88IB59</accession>